<keyword evidence="3" id="KW-1185">Reference proteome</keyword>
<proteinExistence type="predicted"/>
<dbReference type="RefSeq" id="WP_344678936.1">
    <property type="nucleotide sequence ID" value="NZ_BAAAUX010000010.1"/>
</dbReference>
<protein>
    <submittedName>
        <fullName evidence="2">Uncharacterized protein</fullName>
    </submittedName>
</protein>
<dbReference type="EMBL" id="BAAAUX010000010">
    <property type="protein sequence ID" value="GAA2783627.1"/>
    <property type="molecule type" value="Genomic_DNA"/>
</dbReference>
<reference evidence="2 3" key="1">
    <citation type="journal article" date="2019" name="Int. J. Syst. Evol. Microbiol.">
        <title>The Global Catalogue of Microorganisms (GCM) 10K type strain sequencing project: providing services to taxonomists for standard genome sequencing and annotation.</title>
        <authorList>
            <consortium name="The Broad Institute Genomics Platform"/>
            <consortium name="The Broad Institute Genome Sequencing Center for Infectious Disease"/>
            <person name="Wu L."/>
            <person name="Ma J."/>
        </authorList>
    </citation>
    <scope>NUCLEOTIDE SEQUENCE [LARGE SCALE GENOMIC DNA]</scope>
    <source>
        <strain evidence="2 3">JCM 9383</strain>
    </source>
</reference>
<feature type="coiled-coil region" evidence="1">
    <location>
        <begin position="4"/>
        <end position="31"/>
    </location>
</feature>
<accession>A0ABN3V8X3</accession>
<dbReference type="Proteomes" id="UP001500979">
    <property type="component" value="Unassembled WGS sequence"/>
</dbReference>
<sequence length="83" mass="9112">MSALGELVEALRQVEERLDQVRGQLVQSRKSLAEAQSALAGLDPEHPETVVPPGLRRADDQIERTQGLVDHAVDTLRGFVTQL</sequence>
<evidence type="ECO:0000313" key="3">
    <source>
        <dbReference type="Proteomes" id="UP001500979"/>
    </source>
</evidence>
<gene>
    <name evidence="2" type="ORF">GCM10010470_17030</name>
</gene>
<evidence type="ECO:0000313" key="2">
    <source>
        <dbReference type="EMBL" id="GAA2783627.1"/>
    </source>
</evidence>
<evidence type="ECO:0000256" key="1">
    <source>
        <dbReference type="SAM" id="Coils"/>
    </source>
</evidence>
<keyword evidence="1" id="KW-0175">Coiled coil</keyword>
<organism evidence="2 3">
    <name type="scientific">Saccharopolyspora taberi</name>
    <dbReference type="NCBI Taxonomy" id="60895"/>
    <lineage>
        <taxon>Bacteria</taxon>
        <taxon>Bacillati</taxon>
        <taxon>Actinomycetota</taxon>
        <taxon>Actinomycetes</taxon>
        <taxon>Pseudonocardiales</taxon>
        <taxon>Pseudonocardiaceae</taxon>
        <taxon>Saccharopolyspora</taxon>
    </lineage>
</organism>
<comment type="caution">
    <text evidence="2">The sequence shown here is derived from an EMBL/GenBank/DDBJ whole genome shotgun (WGS) entry which is preliminary data.</text>
</comment>
<name>A0ABN3V8X3_9PSEU</name>